<feature type="compositionally biased region" description="Basic and acidic residues" evidence="1">
    <location>
        <begin position="468"/>
        <end position="482"/>
    </location>
</feature>
<evidence type="ECO:0000256" key="1">
    <source>
        <dbReference type="SAM" id="MobiDB-lite"/>
    </source>
</evidence>
<evidence type="ECO:0000313" key="3">
    <source>
        <dbReference type="Proteomes" id="UP000799441"/>
    </source>
</evidence>
<feature type="region of interest" description="Disordered" evidence="1">
    <location>
        <begin position="140"/>
        <end position="186"/>
    </location>
</feature>
<dbReference type="EMBL" id="MU003856">
    <property type="protein sequence ID" value="KAF2716977.1"/>
    <property type="molecule type" value="Genomic_DNA"/>
</dbReference>
<protein>
    <submittedName>
        <fullName evidence="2">Uncharacterized protein</fullName>
    </submittedName>
</protein>
<gene>
    <name evidence="2" type="ORF">K431DRAFT_168473</name>
</gene>
<sequence>MLRLQPSTLSLTPSDLEASNRRLLLKQRRRLAALASSGPHVQLNPSPARNTASFITTVENNPALQRAALSESEASLHAGYDCFQGGVPVSFTGSPDDEWTIDVPVRTSSIGGYGGRIGGQAHERNSPERAVSLESSMDFESSELTGQLSGSEASRDLQPSTHTLKSPNSSNVDNDIPLLPSGPRSTILRHHKSRSLDDYLGQLGDLRFRNVLSEPPPYAVEDSFSSSLHLANQSKWKGGLRNPVLDPEASLFIPSTLPATIDSESSCSSPTHSRAHRAPAFASSTNEQNGNLVGSINPADLREGSISATQQRGMTYSRRLSKTQPTPSQALPVIDRYPVLRKPVPPLSRRKGVPLQLDLIQTLDRCAQYDESLATSSRAPLEEETKRLPSLGSIASSISGIVLNDDQDAADLVGGSESPLDRLAEGLDRMKMVLDGCDNLFALSTPKAAKPLLHGNPFDQESPQGSDVVHRANDSPRAESDISFRSSRATIAKASHPLDSLTRTHSEYSTPYSGSREISQSPSGPVPNDRTTSPLFPHQQHRSHEAYDSPGPNRSRPTPRTALRHALPISVYADFPTNYELPPATHRATVPSTSTHTGQSPLPPSPVAQIHQYPMNHVRNRPIAVHRRERESENDLEGQYGGHLTAMQEDRARWLARQEAREEGLQETPPGEGRFERFME</sequence>
<feature type="compositionally biased region" description="Polar residues" evidence="1">
    <location>
        <begin position="501"/>
        <end position="534"/>
    </location>
</feature>
<comment type="caution">
    <text evidence="2">The sequence shown here is derived from an EMBL/GenBank/DDBJ whole genome shotgun (WGS) entry which is preliminary data.</text>
</comment>
<reference evidence="2" key="1">
    <citation type="journal article" date="2020" name="Stud. Mycol.">
        <title>101 Dothideomycetes genomes: a test case for predicting lifestyles and emergence of pathogens.</title>
        <authorList>
            <person name="Haridas S."/>
            <person name="Albert R."/>
            <person name="Binder M."/>
            <person name="Bloem J."/>
            <person name="Labutti K."/>
            <person name="Salamov A."/>
            <person name="Andreopoulos B."/>
            <person name="Baker S."/>
            <person name="Barry K."/>
            <person name="Bills G."/>
            <person name="Bluhm B."/>
            <person name="Cannon C."/>
            <person name="Castanera R."/>
            <person name="Culley D."/>
            <person name="Daum C."/>
            <person name="Ezra D."/>
            <person name="Gonzalez J."/>
            <person name="Henrissat B."/>
            <person name="Kuo A."/>
            <person name="Liang C."/>
            <person name="Lipzen A."/>
            <person name="Lutzoni F."/>
            <person name="Magnuson J."/>
            <person name="Mondo S."/>
            <person name="Nolan M."/>
            <person name="Ohm R."/>
            <person name="Pangilinan J."/>
            <person name="Park H.-J."/>
            <person name="Ramirez L."/>
            <person name="Alfaro M."/>
            <person name="Sun H."/>
            <person name="Tritt A."/>
            <person name="Yoshinaga Y."/>
            <person name="Zwiers L.-H."/>
            <person name="Turgeon B."/>
            <person name="Goodwin S."/>
            <person name="Spatafora J."/>
            <person name="Crous P."/>
            <person name="Grigoriev I."/>
        </authorList>
    </citation>
    <scope>NUCLEOTIDE SEQUENCE</scope>
    <source>
        <strain evidence="2">CBS 116435</strain>
    </source>
</reference>
<dbReference type="AlphaFoldDB" id="A0A9P4Q2S0"/>
<feature type="region of interest" description="Disordered" evidence="1">
    <location>
        <begin position="659"/>
        <end position="680"/>
    </location>
</feature>
<accession>A0A9P4Q2S0</accession>
<keyword evidence="3" id="KW-1185">Reference proteome</keyword>
<feature type="region of interest" description="Disordered" evidence="1">
    <location>
        <begin position="452"/>
        <end position="560"/>
    </location>
</feature>
<proteinExistence type="predicted"/>
<dbReference type="OrthoDB" id="3437607at2759"/>
<name>A0A9P4Q2S0_9PEZI</name>
<evidence type="ECO:0000313" key="2">
    <source>
        <dbReference type="EMBL" id="KAF2716977.1"/>
    </source>
</evidence>
<feature type="compositionally biased region" description="Polar residues" evidence="1">
    <location>
        <begin position="140"/>
        <end position="173"/>
    </location>
</feature>
<feature type="region of interest" description="Disordered" evidence="1">
    <location>
        <begin position="263"/>
        <end position="290"/>
    </location>
</feature>
<feature type="compositionally biased region" description="Polar residues" evidence="1">
    <location>
        <begin position="263"/>
        <end position="272"/>
    </location>
</feature>
<dbReference type="Proteomes" id="UP000799441">
    <property type="component" value="Unassembled WGS sequence"/>
</dbReference>
<organism evidence="2 3">
    <name type="scientific">Polychaeton citri CBS 116435</name>
    <dbReference type="NCBI Taxonomy" id="1314669"/>
    <lineage>
        <taxon>Eukaryota</taxon>
        <taxon>Fungi</taxon>
        <taxon>Dikarya</taxon>
        <taxon>Ascomycota</taxon>
        <taxon>Pezizomycotina</taxon>
        <taxon>Dothideomycetes</taxon>
        <taxon>Dothideomycetidae</taxon>
        <taxon>Capnodiales</taxon>
        <taxon>Capnodiaceae</taxon>
        <taxon>Polychaeton</taxon>
    </lineage>
</organism>